<dbReference type="Proteomes" id="UP001186944">
    <property type="component" value="Unassembled WGS sequence"/>
</dbReference>
<name>A0AA88XR45_PINIB</name>
<keyword evidence="2" id="KW-1185">Reference proteome</keyword>
<reference evidence="1" key="1">
    <citation type="submission" date="2019-08" db="EMBL/GenBank/DDBJ databases">
        <title>The improved chromosome-level genome for the pearl oyster Pinctada fucata martensii using PacBio sequencing and Hi-C.</title>
        <authorList>
            <person name="Zheng Z."/>
        </authorList>
    </citation>
    <scope>NUCLEOTIDE SEQUENCE</scope>
    <source>
        <strain evidence="1">ZZ-2019</strain>
        <tissue evidence="1">Adductor muscle</tissue>
    </source>
</reference>
<sequence>MTLKDILSSVMGSSEIQDHESDDLGEPTVSVTVSDNPGQLFTILEKEVARVRSNVQVPQEDSEEVIKNSSSDSIVYTEIGNCKIPGDRYEPAISDVCWVTGTSFVVADTKNNAAKIFDDKNNFLWKVEAQNVKNVACIDGVVACDSKTHVLLNSEKGCHGKIYFGPFSSNPFELMHGLEVRRIYIAQHGMSTLRVYTKEGKRHGTVQFDTNVSPIYLVQGKEGSINLIDRSSKSVKRVSKTGNLSTLYTHSQDWSPTAMAINNTNEIYIVDSKTSRLLKISESGKFLSSKDLPIENPVGLSISAKGRFIVCKQNGTACVFGDW</sequence>
<comment type="caution">
    <text evidence="1">The sequence shown here is derived from an EMBL/GenBank/DDBJ whole genome shotgun (WGS) entry which is preliminary data.</text>
</comment>
<accession>A0AA88XR45</accession>
<dbReference type="Gene3D" id="2.120.10.30">
    <property type="entry name" value="TolB, C-terminal domain"/>
    <property type="match status" value="1"/>
</dbReference>
<dbReference type="AlphaFoldDB" id="A0AA88XR45"/>
<evidence type="ECO:0000313" key="2">
    <source>
        <dbReference type="Proteomes" id="UP001186944"/>
    </source>
</evidence>
<evidence type="ECO:0000313" key="1">
    <source>
        <dbReference type="EMBL" id="KAK3090752.1"/>
    </source>
</evidence>
<protein>
    <submittedName>
        <fullName evidence="1">Uncharacterized protein</fullName>
    </submittedName>
</protein>
<dbReference type="SUPFAM" id="SSF101898">
    <property type="entry name" value="NHL repeat"/>
    <property type="match status" value="1"/>
</dbReference>
<organism evidence="1 2">
    <name type="scientific">Pinctada imbricata</name>
    <name type="common">Atlantic pearl-oyster</name>
    <name type="synonym">Pinctada martensii</name>
    <dbReference type="NCBI Taxonomy" id="66713"/>
    <lineage>
        <taxon>Eukaryota</taxon>
        <taxon>Metazoa</taxon>
        <taxon>Spiralia</taxon>
        <taxon>Lophotrochozoa</taxon>
        <taxon>Mollusca</taxon>
        <taxon>Bivalvia</taxon>
        <taxon>Autobranchia</taxon>
        <taxon>Pteriomorphia</taxon>
        <taxon>Pterioida</taxon>
        <taxon>Pterioidea</taxon>
        <taxon>Pteriidae</taxon>
        <taxon>Pinctada</taxon>
    </lineage>
</organism>
<dbReference type="EMBL" id="VSWD01000010">
    <property type="protein sequence ID" value="KAK3090752.1"/>
    <property type="molecule type" value="Genomic_DNA"/>
</dbReference>
<proteinExistence type="predicted"/>
<dbReference type="InterPro" id="IPR011042">
    <property type="entry name" value="6-blade_b-propeller_TolB-like"/>
</dbReference>
<gene>
    <name evidence="1" type="ORF">FSP39_014335</name>
</gene>